<name>A0AAU7CLG8_9BACT</name>
<dbReference type="InterPro" id="IPR037171">
    <property type="entry name" value="NagB/RpiA_transferase-like"/>
</dbReference>
<dbReference type="AlphaFoldDB" id="A0AAU7CLG8"/>
<dbReference type="SUPFAM" id="SSF100950">
    <property type="entry name" value="NagB/RpiA/CoA transferase-like"/>
    <property type="match status" value="1"/>
</dbReference>
<dbReference type="GO" id="GO:0005975">
    <property type="term" value="P:carbohydrate metabolic process"/>
    <property type="evidence" value="ECO:0007669"/>
    <property type="project" value="InterPro"/>
</dbReference>
<sequence>MSAPARVLELASASVLVFPDRVSACDAAAERVAHALRSAVATRGRAVLGLATGSTPEPIYAHLVNLHREGTLSFANVATYNLDEYYPISPFDPNSYRAYMHRHLFGAVDLPANQAHVLDGTVPESAAAEHAAQFDRWIADDGGFDFQLLGLGRNGHIGFNEPSDLSTEAALRLPTRLVDLHPVTRADAAKDFGGESHVIPRALTVGVASILAARSILVVAFGPNKAESVAQSLRGPITAQVPGSLLQSASGKVTWILDEAAAQAL</sequence>
<proteinExistence type="predicted"/>
<dbReference type="Gene3D" id="3.40.50.1360">
    <property type="match status" value="1"/>
</dbReference>
<dbReference type="InterPro" id="IPR004547">
    <property type="entry name" value="Glucosamine6P_isomerase"/>
</dbReference>
<accession>A0AAU7CLG8</accession>
<dbReference type="GO" id="GO:0006044">
    <property type="term" value="P:N-acetylglucosamine metabolic process"/>
    <property type="evidence" value="ECO:0007669"/>
    <property type="project" value="InterPro"/>
</dbReference>
<dbReference type="Pfam" id="PF01182">
    <property type="entry name" value="Glucosamine_iso"/>
    <property type="match status" value="1"/>
</dbReference>
<dbReference type="GO" id="GO:0004342">
    <property type="term" value="F:glucosamine-6-phosphate deaminase activity"/>
    <property type="evidence" value="ECO:0007669"/>
    <property type="project" value="InterPro"/>
</dbReference>
<feature type="domain" description="Glucosamine/galactosamine-6-phosphate isomerase" evidence="1">
    <location>
        <begin position="20"/>
        <end position="255"/>
    </location>
</feature>
<dbReference type="InterPro" id="IPR006148">
    <property type="entry name" value="Glc/Gal-6P_isomerase"/>
</dbReference>
<protein>
    <submittedName>
        <fullName evidence="2">Glucosamine-6-phosphate deaminase</fullName>
    </submittedName>
</protein>
<evidence type="ECO:0000259" key="1">
    <source>
        <dbReference type="Pfam" id="PF01182"/>
    </source>
</evidence>
<dbReference type="InterPro" id="IPR052960">
    <property type="entry name" value="GlcN6P_deaminase-like"/>
</dbReference>
<reference evidence="2" key="1">
    <citation type="submission" date="2024-05" db="EMBL/GenBank/DDBJ databases">
        <title>Planctomycetes of the genus Singulisphaera possess chitinolytic capabilities.</title>
        <authorList>
            <person name="Ivanova A."/>
        </authorList>
    </citation>
    <scope>NUCLEOTIDE SEQUENCE</scope>
    <source>
        <strain evidence="2">Ch08T</strain>
    </source>
</reference>
<dbReference type="CDD" id="cd01399">
    <property type="entry name" value="GlcN6P_deaminase"/>
    <property type="match status" value="1"/>
</dbReference>
<organism evidence="2">
    <name type="scientific">Singulisphaera sp. Ch08</name>
    <dbReference type="NCBI Taxonomy" id="3120278"/>
    <lineage>
        <taxon>Bacteria</taxon>
        <taxon>Pseudomonadati</taxon>
        <taxon>Planctomycetota</taxon>
        <taxon>Planctomycetia</taxon>
        <taxon>Isosphaerales</taxon>
        <taxon>Isosphaeraceae</taxon>
        <taxon>Singulisphaera</taxon>
    </lineage>
</organism>
<dbReference type="PANTHER" id="PTHR42892">
    <property type="entry name" value="GLUCOSAMINE-6-PHOSPHATE DEAMINASE-LIKE PROTEIN BT_0258-RELATED"/>
    <property type="match status" value="1"/>
</dbReference>
<dbReference type="RefSeq" id="WP_406698847.1">
    <property type="nucleotide sequence ID" value="NZ_CP155447.1"/>
</dbReference>
<dbReference type="PANTHER" id="PTHR42892:SF1">
    <property type="entry name" value="GLUCOSAMINE-6-PHOSPHATE ISOMERASE"/>
    <property type="match status" value="1"/>
</dbReference>
<gene>
    <name evidence="2" type="ORF">V5E97_08175</name>
</gene>
<evidence type="ECO:0000313" key="2">
    <source>
        <dbReference type="EMBL" id="XBH05996.1"/>
    </source>
</evidence>
<dbReference type="EMBL" id="CP155447">
    <property type="protein sequence ID" value="XBH05996.1"/>
    <property type="molecule type" value="Genomic_DNA"/>
</dbReference>